<dbReference type="Pfam" id="PF07983">
    <property type="entry name" value="X8"/>
    <property type="match status" value="1"/>
</dbReference>
<feature type="domain" description="X8" evidence="10">
    <location>
        <begin position="363"/>
        <end position="447"/>
    </location>
</feature>
<feature type="chain" id="PRO_5015396805" evidence="9">
    <location>
        <begin position="31"/>
        <end position="492"/>
    </location>
</feature>
<evidence type="ECO:0000256" key="1">
    <source>
        <dbReference type="ARBA" id="ARBA00008773"/>
    </source>
</evidence>
<organism evidence="11 12">
    <name type="scientific">Artemisia annua</name>
    <name type="common">Sweet wormwood</name>
    <dbReference type="NCBI Taxonomy" id="35608"/>
    <lineage>
        <taxon>Eukaryota</taxon>
        <taxon>Viridiplantae</taxon>
        <taxon>Streptophyta</taxon>
        <taxon>Embryophyta</taxon>
        <taxon>Tracheophyta</taxon>
        <taxon>Spermatophyta</taxon>
        <taxon>Magnoliopsida</taxon>
        <taxon>eudicotyledons</taxon>
        <taxon>Gunneridae</taxon>
        <taxon>Pentapetalae</taxon>
        <taxon>asterids</taxon>
        <taxon>campanulids</taxon>
        <taxon>Asterales</taxon>
        <taxon>Asteraceae</taxon>
        <taxon>Asteroideae</taxon>
        <taxon>Anthemideae</taxon>
        <taxon>Artemisiinae</taxon>
        <taxon>Artemisia</taxon>
    </lineage>
</organism>
<dbReference type="GO" id="GO:0004553">
    <property type="term" value="F:hydrolase activity, hydrolyzing O-glycosyl compounds"/>
    <property type="evidence" value="ECO:0007669"/>
    <property type="project" value="InterPro"/>
</dbReference>
<evidence type="ECO:0000313" key="11">
    <source>
        <dbReference type="EMBL" id="PWA95603.1"/>
    </source>
</evidence>
<keyword evidence="12" id="KW-1185">Reference proteome</keyword>
<dbReference type="InterPro" id="IPR017853">
    <property type="entry name" value="GH"/>
</dbReference>
<keyword evidence="5 7" id="KW-0326">Glycosidase</keyword>
<evidence type="ECO:0000256" key="5">
    <source>
        <dbReference type="ARBA" id="ARBA00023295"/>
    </source>
</evidence>
<dbReference type="Proteomes" id="UP000245207">
    <property type="component" value="Unassembled WGS sequence"/>
</dbReference>
<dbReference type="OrthoDB" id="408788at2759"/>
<evidence type="ECO:0000256" key="8">
    <source>
        <dbReference type="SAM" id="Phobius"/>
    </source>
</evidence>
<dbReference type="PROSITE" id="PS00587">
    <property type="entry name" value="GLYCOSYL_HYDROL_F17"/>
    <property type="match status" value="1"/>
</dbReference>
<comment type="caution">
    <text evidence="11">The sequence shown here is derived from an EMBL/GenBank/DDBJ whole genome shotgun (WGS) entry which is preliminary data.</text>
</comment>
<proteinExistence type="inferred from homology"/>
<name>A0A2U1QCB6_ARTAN</name>
<dbReference type="PANTHER" id="PTHR32227">
    <property type="entry name" value="GLUCAN ENDO-1,3-BETA-GLUCOSIDASE BG1-RELATED-RELATED"/>
    <property type="match status" value="1"/>
</dbReference>
<evidence type="ECO:0000256" key="4">
    <source>
        <dbReference type="ARBA" id="ARBA00023157"/>
    </source>
</evidence>
<keyword evidence="8" id="KW-0472">Membrane</keyword>
<reference evidence="11 12" key="1">
    <citation type="journal article" date="2018" name="Mol. Plant">
        <title>The genome of Artemisia annua provides insight into the evolution of Asteraceae family and artemisinin biosynthesis.</title>
        <authorList>
            <person name="Shen Q."/>
            <person name="Zhang L."/>
            <person name="Liao Z."/>
            <person name="Wang S."/>
            <person name="Yan T."/>
            <person name="Shi P."/>
            <person name="Liu M."/>
            <person name="Fu X."/>
            <person name="Pan Q."/>
            <person name="Wang Y."/>
            <person name="Lv Z."/>
            <person name="Lu X."/>
            <person name="Zhang F."/>
            <person name="Jiang W."/>
            <person name="Ma Y."/>
            <person name="Chen M."/>
            <person name="Hao X."/>
            <person name="Li L."/>
            <person name="Tang Y."/>
            <person name="Lv G."/>
            <person name="Zhou Y."/>
            <person name="Sun X."/>
            <person name="Brodelius P.E."/>
            <person name="Rose J.K.C."/>
            <person name="Tang K."/>
        </authorList>
    </citation>
    <scope>NUCLEOTIDE SEQUENCE [LARGE SCALE GENOMIC DNA]</scope>
    <source>
        <strain evidence="12">cv. Huhao1</strain>
        <tissue evidence="11">Leaf</tissue>
    </source>
</reference>
<keyword evidence="4" id="KW-1015">Disulfide bond</keyword>
<dbReference type="InterPro" id="IPR012946">
    <property type="entry name" value="X8"/>
</dbReference>
<keyword evidence="3 7" id="KW-0378">Hydrolase</keyword>
<dbReference type="InterPro" id="IPR000490">
    <property type="entry name" value="Glyco_hydro_17"/>
</dbReference>
<evidence type="ECO:0000256" key="7">
    <source>
        <dbReference type="RuleBase" id="RU004336"/>
    </source>
</evidence>
<dbReference type="AlphaFoldDB" id="A0A2U1QCB6"/>
<dbReference type="STRING" id="35608.A0A2U1QCB6"/>
<dbReference type="GO" id="GO:0005975">
    <property type="term" value="P:carbohydrate metabolic process"/>
    <property type="evidence" value="ECO:0007669"/>
    <property type="project" value="InterPro"/>
</dbReference>
<feature type="signal peptide" evidence="9">
    <location>
        <begin position="1"/>
        <end position="30"/>
    </location>
</feature>
<dbReference type="Pfam" id="PF00332">
    <property type="entry name" value="Glyco_hydro_17"/>
    <property type="match status" value="1"/>
</dbReference>
<dbReference type="Gene3D" id="3.20.20.80">
    <property type="entry name" value="Glycosidases"/>
    <property type="match status" value="1"/>
</dbReference>
<evidence type="ECO:0000259" key="10">
    <source>
        <dbReference type="SMART" id="SM00768"/>
    </source>
</evidence>
<evidence type="ECO:0000256" key="6">
    <source>
        <dbReference type="RuleBase" id="RU004335"/>
    </source>
</evidence>
<keyword evidence="8" id="KW-0812">Transmembrane</keyword>
<evidence type="ECO:0000256" key="3">
    <source>
        <dbReference type="ARBA" id="ARBA00022801"/>
    </source>
</evidence>
<dbReference type="InterPro" id="IPR044965">
    <property type="entry name" value="Glyco_hydro_17_plant"/>
</dbReference>
<dbReference type="SUPFAM" id="SSF51445">
    <property type="entry name" value="(Trans)glycosidases"/>
    <property type="match status" value="1"/>
</dbReference>
<feature type="transmembrane region" description="Helical" evidence="8">
    <location>
        <begin position="473"/>
        <end position="491"/>
    </location>
</feature>
<dbReference type="EMBL" id="PKPP01000231">
    <property type="protein sequence ID" value="PWA95603.1"/>
    <property type="molecule type" value="Genomic_DNA"/>
</dbReference>
<gene>
    <name evidence="11" type="ORF">CTI12_AA049680</name>
</gene>
<comment type="similarity">
    <text evidence="1 6">Belongs to the glycosyl hydrolase 17 family.</text>
</comment>
<keyword evidence="2 9" id="KW-0732">Signal</keyword>
<sequence length="492" mass="54268">MAVGKGTSNMVNLLLIGVIVLSLFGSNVKGLGVNWGTKSTHKLPPDMVVQMLQDNEIKKVKLFDVDKTVLNALADTDIEVMVGIKNVELESMTNKTNAVDWVYNNVVSYVDKKVKITSIAVGNEPFLKEYEGRFINSTRPALERIQKALNDAKVGDKIKATVPFNGDIFMSPPWKPLPSAGILRPEVEDEVEEIADFLAKNNASFIVNIHPFLSLAVGDGGFPMEYAFFNGDISIQDGDIEYTNFFDAKYDTCVSALKKIGHENMTIVVGEIGWPTDGSKWANNSLASKFYDDFLPRISAKKGTPLHPDNIEVYLFELLDEDARSTLHGDFERHWGIFNYAGQPKFKNATFVGAKDVKYQSKKWCILKDDASYDKLKLTQNTLYACESADCSAFAEGGSCSGLDDAGKLSYALNAFFQVANQSDDSCDFGGLATQVDKDPSTDLCKFNIQIKPYDPSESSWTSWFSSSHITNAPSFALLVLVFLAMGSLILV</sequence>
<evidence type="ECO:0000256" key="2">
    <source>
        <dbReference type="ARBA" id="ARBA00022729"/>
    </source>
</evidence>
<evidence type="ECO:0000313" key="12">
    <source>
        <dbReference type="Proteomes" id="UP000245207"/>
    </source>
</evidence>
<dbReference type="SMART" id="SM00768">
    <property type="entry name" value="X8"/>
    <property type="match status" value="1"/>
</dbReference>
<dbReference type="Gene3D" id="1.20.58.1040">
    <property type="match status" value="1"/>
</dbReference>
<accession>A0A2U1QCB6</accession>
<evidence type="ECO:0000256" key="9">
    <source>
        <dbReference type="SAM" id="SignalP"/>
    </source>
</evidence>
<protein>
    <submittedName>
        <fullName evidence="11">Glycoside hydrolase family 17, X8 domain-containing protein</fullName>
    </submittedName>
</protein>
<keyword evidence="8" id="KW-1133">Transmembrane helix</keyword>